<evidence type="ECO:0000256" key="3">
    <source>
        <dbReference type="ARBA" id="ARBA00023163"/>
    </source>
</evidence>
<evidence type="ECO:0000259" key="4">
    <source>
        <dbReference type="PROSITE" id="PS50043"/>
    </source>
</evidence>
<evidence type="ECO:0000313" key="6">
    <source>
        <dbReference type="Proteomes" id="UP000636918"/>
    </source>
</evidence>
<keyword evidence="6" id="KW-1185">Reference proteome</keyword>
<dbReference type="PANTHER" id="PTHR44688">
    <property type="entry name" value="DNA-BINDING TRANSCRIPTIONAL ACTIVATOR DEVR_DOSR"/>
    <property type="match status" value="1"/>
</dbReference>
<dbReference type="SUPFAM" id="SSF46894">
    <property type="entry name" value="C-terminal effector domain of the bipartite response regulators"/>
    <property type="match status" value="1"/>
</dbReference>
<comment type="caution">
    <text evidence="5">The sequence shown here is derived from an EMBL/GenBank/DDBJ whole genome shotgun (WGS) entry which is preliminary data.</text>
</comment>
<keyword evidence="3" id="KW-0804">Transcription</keyword>
<dbReference type="PROSITE" id="PS50043">
    <property type="entry name" value="HTH_LUXR_2"/>
    <property type="match status" value="1"/>
</dbReference>
<dbReference type="Proteomes" id="UP000636918">
    <property type="component" value="Unassembled WGS sequence"/>
</dbReference>
<name>A0ABS1L9L0_9ACTN</name>
<proteinExistence type="predicted"/>
<organism evidence="5 6">
    <name type="scientific">Nocardioides baculatus</name>
    <dbReference type="NCBI Taxonomy" id="2801337"/>
    <lineage>
        <taxon>Bacteria</taxon>
        <taxon>Bacillati</taxon>
        <taxon>Actinomycetota</taxon>
        <taxon>Actinomycetes</taxon>
        <taxon>Propionibacteriales</taxon>
        <taxon>Nocardioidaceae</taxon>
        <taxon>Nocardioides</taxon>
    </lineage>
</organism>
<keyword evidence="2" id="KW-0238">DNA-binding</keyword>
<dbReference type="EMBL" id="JAERSG010000003">
    <property type="protein sequence ID" value="MBL0748108.1"/>
    <property type="molecule type" value="Genomic_DNA"/>
</dbReference>
<dbReference type="PANTHER" id="PTHR44688:SF16">
    <property type="entry name" value="DNA-BINDING TRANSCRIPTIONAL ACTIVATOR DEVR_DOSR"/>
    <property type="match status" value="1"/>
</dbReference>
<dbReference type="Pfam" id="PF00196">
    <property type="entry name" value="GerE"/>
    <property type="match status" value="1"/>
</dbReference>
<dbReference type="InterPro" id="IPR016032">
    <property type="entry name" value="Sig_transdc_resp-reg_C-effctor"/>
</dbReference>
<evidence type="ECO:0000256" key="1">
    <source>
        <dbReference type="ARBA" id="ARBA00023015"/>
    </source>
</evidence>
<feature type="domain" description="HTH luxR-type" evidence="4">
    <location>
        <begin position="1"/>
        <end position="44"/>
    </location>
</feature>
<dbReference type="RefSeq" id="WP_201936163.1">
    <property type="nucleotide sequence ID" value="NZ_JAERSG010000003.1"/>
</dbReference>
<keyword evidence="1" id="KW-0805">Transcription regulation</keyword>
<dbReference type="Gene3D" id="1.10.10.10">
    <property type="entry name" value="Winged helix-like DNA-binding domain superfamily/Winged helix DNA-binding domain"/>
    <property type="match status" value="1"/>
</dbReference>
<protein>
    <submittedName>
        <fullName evidence="5">Response regulator transcription factor</fullName>
    </submittedName>
</protein>
<sequence>MTNRSIAVELYLSRHTVDAHLKHVYLKLDIHSRVELTVLALQHRLPIH</sequence>
<dbReference type="InterPro" id="IPR000792">
    <property type="entry name" value="Tscrpt_reg_LuxR_C"/>
</dbReference>
<accession>A0ABS1L9L0</accession>
<dbReference type="SMART" id="SM00421">
    <property type="entry name" value="HTH_LUXR"/>
    <property type="match status" value="1"/>
</dbReference>
<dbReference type="InterPro" id="IPR036388">
    <property type="entry name" value="WH-like_DNA-bd_sf"/>
</dbReference>
<evidence type="ECO:0000313" key="5">
    <source>
        <dbReference type="EMBL" id="MBL0748108.1"/>
    </source>
</evidence>
<gene>
    <name evidence="5" type="ORF">JI751_10840</name>
</gene>
<evidence type="ECO:0000256" key="2">
    <source>
        <dbReference type="ARBA" id="ARBA00023125"/>
    </source>
</evidence>
<reference evidence="5 6" key="1">
    <citation type="submission" date="2021-01" db="EMBL/GenBank/DDBJ databases">
        <title>Genome seq and assembly of Nocardiodes sp. G10.</title>
        <authorList>
            <person name="Chhetri G."/>
        </authorList>
    </citation>
    <scope>NUCLEOTIDE SEQUENCE [LARGE SCALE GENOMIC DNA]</scope>
    <source>
        <strain evidence="5 6">G10</strain>
    </source>
</reference>